<keyword evidence="3" id="KW-1133">Transmembrane helix</keyword>
<dbReference type="InterPro" id="IPR044156">
    <property type="entry name" value="Galectin-like"/>
</dbReference>
<dbReference type="CDD" id="cd00070">
    <property type="entry name" value="GLECT"/>
    <property type="match status" value="1"/>
</dbReference>
<dbReference type="Gene3D" id="2.60.120.200">
    <property type="match status" value="1"/>
</dbReference>
<feature type="transmembrane region" description="Helical" evidence="3">
    <location>
        <begin position="230"/>
        <end position="252"/>
    </location>
</feature>
<feature type="domain" description="Galectin" evidence="5">
    <location>
        <begin position="25"/>
        <end position="192"/>
    </location>
</feature>
<dbReference type="PANTHER" id="PTHR11346">
    <property type="entry name" value="GALECTIN"/>
    <property type="match status" value="1"/>
</dbReference>
<keyword evidence="4" id="KW-0732">Signal</keyword>
<dbReference type="InterPro" id="IPR001079">
    <property type="entry name" value="Galectin_CRD"/>
</dbReference>
<accession>A0ABP1PK63</accession>
<keyword evidence="1 2" id="KW-0430">Lectin</keyword>
<feature type="signal peptide" evidence="4">
    <location>
        <begin position="1"/>
        <end position="15"/>
    </location>
</feature>
<evidence type="ECO:0000259" key="5">
    <source>
        <dbReference type="PROSITE" id="PS51304"/>
    </source>
</evidence>
<dbReference type="PANTHER" id="PTHR11346:SF147">
    <property type="entry name" value="GALECTIN"/>
    <property type="match status" value="1"/>
</dbReference>
<keyword evidence="3" id="KW-0812">Transmembrane</keyword>
<reference evidence="6 7" key="1">
    <citation type="submission" date="2024-08" db="EMBL/GenBank/DDBJ databases">
        <authorList>
            <person name="Cucini C."/>
            <person name="Frati F."/>
        </authorList>
    </citation>
    <scope>NUCLEOTIDE SEQUENCE [LARGE SCALE GENOMIC DNA]</scope>
</reference>
<dbReference type="SMART" id="SM00276">
    <property type="entry name" value="GLECT"/>
    <property type="match status" value="1"/>
</dbReference>
<dbReference type="SUPFAM" id="SSF49899">
    <property type="entry name" value="Concanavalin A-like lectins/glucanases"/>
    <property type="match status" value="1"/>
</dbReference>
<keyword evidence="7" id="KW-1185">Reference proteome</keyword>
<evidence type="ECO:0000256" key="2">
    <source>
        <dbReference type="RuleBase" id="RU102079"/>
    </source>
</evidence>
<keyword evidence="3" id="KW-0472">Membrane</keyword>
<dbReference type="SMART" id="SM00908">
    <property type="entry name" value="Gal-bind_lectin"/>
    <property type="match status" value="1"/>
</dbReference>
<evidence type="ECO:0000256" key="4">
    <source>
        <dbReference type="SAM" id="SignalP"/>
    </source>
</evidence>
<name>A0ABP1PK63_9HEXA</name>
<dbReference type="Proteomes" id="UP001642540">
    <property type="component" value="Unassembled WGS sequence"/>
</dbReference>
<comment type="caution">
    <text evidence="6">The sequence shown here is derived from an EMBL/GenBank/DDBJ whole genome shotgun (WGS) entry which is preliminary data.</text>
</comment>
<evidence type="ECO:0000256" key="3">
    <source>
        <dbReference type="SAM" id="Phobius"/>
    </source>
</evidence>
<evidence type="ECO:0000256" key="1">
    <source>
        <dbReference type="ARBA" id="ARBA00022734"/>
    </source>
</evidence>
<dbReference type="EMBL" id="CAXLJM020000001">
    <property type="protein sequence ID" value="CAL8068514.1"/>
    <property type="molecule type" value="Genomic_DNA"/>
</dbReference>
<feature type="chain" id="PRO_5046413857" description="Galectin" evidence="4">
    <location>
        <begin position="16"/>
        <end position="266"/>
    </location>
</feature>
<dbReference type="InterPro" id="IPR013320">
    <property type="entry name" value="ConA-like_dom_sf"/>
</dbReference>
<evidence type="ECO:0000313" key="7">
    <source>
        <dbReference type="Proteomes" id="UP001642540"/>
    </source>
</evidence>
<sequence length="266" mass="30502">MRIFLVLLIFHACHSMLVNNPQLPYVTKLDNGLSIGTKITVTGRTLPGAYQFVAITDSSLIYTSFKTYLFTYFWLNVSRFAINIRHGWREKGGVVLFHFNPRYFASIVLTASHIDGPEWINFGKSRFPMESRFRKGNNFTVEMVCEKDQFNVTVDGVPYLVFEYMLPLEIADMLEIKGVRNRDVEIFSFDISNSFNADTIVLSENGKSDLNFYESETSGNNVTCDSSCPYLLAFLILFVILSAIFCVVILWLTRGLDFCQPKNWFT</sequence>
<dbReference type="Pfam" id="PF00337">
    <property type="entry name" value="Gal-bind_lectin"/>
    <property type="match status" value="1"/>
</dbReference>
<protein>
    <recommendedName>
        <fullName evidence="2">Galectin</fullName>
    </recommendedName>
</protein>
<gene>
    <name evidence="6" type="ORF">ODALV1_LOCUS307</name>
</gene>
<proteinExistence type="predicted"/>
<evidence type="ECO:0000313" key="6">
    <source>
        <dbReference type="EMBL" id="CAL8068514.1"/>
    </source>
</evidence>
<dbReference type="PROSITE" id="PS51304">
    <property type="entry name" value="GALECTIN"/>
    <property type="match status" value="1"/>
</dbReference>
<organism evidence="6 7">
    <name type="scientific">Orchesella dallaii</name>
    <dbReference type="NCBI Taxonomy" id="48710"/>
    <lineage>
        <taxon>Eukaryota</taxon>
        <taxon>Metazoa</taxon>
        <taxon>Ecdysozoa</taxon>
        <taxon>Arthropoda</taxon>
        <taxon>Hexapoda</taxon>
        <taxon>Collembola</taxon>
        <taxon>Entomobryomorpha</taxon>
        <taxon>Entomobryoidea</taxon>
        <taxon>Orchesellidae</taxon>
        <taxon>Orchesellinae</taxon>
        <taxon>Orchesella</taxon>
    </lineage>
</organism>